<gene>
    <name evidence="2" type="ORF">SFOMI_3217</name>
</gene>
<sequence length="42" mass="4580">MTRRFRPIPPVPCAKRSRSPGDPGDGSRTPEGSARAGFERLI</sequence>
<dbReference type="EMBL" id="BEWI01000032">
    <property type="protein sequence ID" value="GAY22658.1"/>
    <property type="molecule type" value="Genomic_DNA"/>
</dbReference>
<accession>A0A292ZHU2</accession>
<evidence type="ECO:0000256" key="1">
    <source>
        <dbReference type="SAM" id="MobiDB-lite"/>
    </source>
</evidence>
<reference evidence="2 3" key="1">
    <citation type="journal article" date="2013" name="Biodegradation">
        <title>Occurrence of 4-tert-butylphenol (4-t-BP) biodegradation in an aquatic sample caused by the presence of Spirodela polyrrhiza and isolation of a 4-t-BP-utilizing bacterium.</title>
        <authorList>
            <person name="Ogata Y."/>
            <person name="Toyama T."/>
            <person name="Yu N."/>
            <person name="Wang X."/>
            <person name="Sei K."/>
            <person name="Ike M."/>
        </authorList>
    </citation>
    <scope>NUCLEOTIDE SEQUENCE [LARGE SCALE GENOMIC DNA]</scope>
    <source>
        <strain evidence="2 3">OMI</strain>
    </source>
</reference>
<comment type="caution">
    <text evidence="2">The sequence shown here is derived from an EMBL/GenBank/DDBJ whole genome shotgun (WGS) entry which is preliminary data.</text>
</comment>
<dbReference type="Proteomes" id="UP000221538">
    <property type="component" value="Unassembled WGS sequence"/>
</dbReference>
<dbReference type="AlphaFoldDB" id="A0A292ZHU2"/>
<reference evidence="2 3" key="2">
    <citation type="journal article" date="2013" name="Environ. Sci. Technol.">
        <title>The 4-tert-butylphenol-utilizing bacterium Sphingobium fuliginis OMI can degrade bisphenols via phenolic ring hydroxylation and meta-cleavage pathway.</title>
        <authorList>
            <person name="Ogata Y."/>
            <person name="Goda S."/>
            <person name="Toyama T."/>
            <person name="Sei K."/>
            <person name="Ike M."/>
        </authorList>
    </citation>
    <scope>NUCLEOTIDE SEQUENCE [LARGE SCALE GENOMIC DNA]</scope>
    <source>
        <strain evidence="2 3">OMI</strain>
    </source>
</reference>
<feature type="region of interest" description="Disordered" evidence="1">
    <location>
        <begin position="1"/>
        <end position="42"/>
    </location>
</feature>
<evidence type="ECO:0000313" key="3">
    <source>
        <dbReference type="Proteomes" id="UP000221538"/>
    </source>
</evidence>
<organism evidence="2 3">
    <name type="scientific">Sphingobium fuliginis (strain ATCC 27551)</name>
    <dbReference type="NCBI Taxonomy" id="336203"/>
    <lineage>
        <taxon>Bacteria</taxon>
        <taxon>Pseudomonadati</taxon>
        <taxon>Pseudomonadota</taxon>
        <taxon>Alphaproteobacteria</taxon>
        <taxon>Sphingomonadales</taxon>
        <taxon>Sphingomonadaceae</taxon>
        <taxon>Sphingobium</taxon>
    </lineage>
</organism>
<proteinExistence type="predicted"/>
<evidence type="ECO:0000313" key="2">
    <source>
        <dbReference type="EMBL" id="GAY22658.1"/>
    </source>
</evidence>
<name>A0A292ZHU2_SPHSA</name>
<protein>
    <submittedName>
        <fullName evidence="2">Uncharacterized protein</fullName>
    </submittedName>
</protein>